<dbReference type="InterPro" id="IPR029058">
    <property type="entry name" value="AB_hydrolase_fold"/>
</dbReference>
<feature type="domain" description="Carboxylesterase type B" evidence="6">
    <location>
        <begin position="27"/>
        <end position="602"/>
    </location>
</feature>
<evidence type="ECO:0000256" key="1">
    <source>
        <dbReference type="ARBA" id="ARBA00005964"/>
    </source>
</evidence>
<dbReference type="InterPro" id="IPR002018">
    <property type="entry name" value="CarbesteraseB"/>
</dbReference>
<organism evidence="7 8">
    <name type="scientific">Parastrongyloides trichosuri</name>
    <name type="common">Possum-specific nematode worm</name>
    <dbReference type="NCBI Taxonomy" id="131310"/>
    <lineage>
        <taxon>Eukaryota</taxon>
        <taxon>Metazoa</taxon>
        <taxon>Ecdysozoa</taxon>
        <taxon>Nematoda</taxon>
        <taxon>Chromadorea</taxon>
        <taxon>Rhabditida</taxon>
        <taxon>Tylenchina</taxon>
        <taxon>Panagrolaimomorpha</taxon>
        <taxon>Strongyloidoidea</taxon>
        <taxon>Strongyloididae</taxon>
        <taxon>Parastrongyloides</taxon>
    </lineage>
</organism>
<name>A0A0N4ZQI4_PARTI</name>
<dbReference type="PROSITE" id="PS00941">
    <property type="entry name" value="CARBOXYLESTERASE_B_2"/>
    <property type="match status" value="1"/>
</dbReference>
<dbReference type="InterPro" id="IPR019819">
    <property type="entry name" value="Carboxylesterase_B_CS"/>
</dbReference>
<dbReference type="Pfam" id="PF00135">
    <property type="entry name" value="COesterase"/>
    <property type="match status" value="1"/>
</dbReference>
<dbReference type="PROSITE" id="PS00122">
    <property type="entry name" value="CARBOXYLESTERASE_B_1"/>
    <property type="match status" value="1"/>
</dbReference>
<feature type="compositionally biased region" description="Polar residues" evidence="5">
    <location>
        <begin position="469"/>
        <end position="489"/>
    </location>
</feature>
<sequence>MGCKNSRIQYVKSAEPSSSGRNIHNNLIIQTNYGLVEGKSYTTNEGYTSNAFLGIPFAEPPVGELRFKKPIKPKKWDGILKATKYKNRSMQKDIFPEPITIFYKKSEDCLYLNIVTPNLINNPPTKKYPVMVYIHGGAFAIDCAARYDYKKLTNCLVKHDVIIVTIQYRLGFLGFFYTGDDTCESNLGLWDQYYALKWVYENIKNFGGDINNITLFGQSAGAVSSDLLSLSPYSRNLFNKLILMGGNADTIWGIGDKEKLIEICRNKAIKLGFVRSSNNDEWSKEDNIEMMEYLKKLPAEKLGNTMMFESKYFKEGILDNAPIVDGDFIPKTINVLRKEVPPKPCIVGVCKYEGLLFVGLYKWKINEKLKKMIINNLIYFFSKRNITLKEEEVEELGNLKSIECNKKQRKMFKKRIVSLFGDIVNNVAVKRYCQERMSSQITEQLSLEKSDSIKRNSYSSGDSGFGEKSISNESINNLSPTQSDKDIVTNSNNNTPVYLYRFDHYNRRHLMAFQLTLPFVAATHATELFYIFDAHLFVIPFKMTEEDKMVREQVNIWWTNFAKFGNPNDKNDQNNNKNKIIWKPIQGNVHNFMKIKNNPEMGEDFGGVRLKKLADLFNEAYKYDSIQNYHKSKL</sequence>
<dbReference type="AlphaFoldDB" id="A0A0N4ZQI4"/>
<dbReference type="PANTHER" id="PTHR44590">
    <property type="entry name" value="CARBOXYLIC ESTER HYDROLASE-RELATED"/>
    <property type="match status" value="1"/>
</dbReference>
<evidence type="ECO:0000259" key="6">
    <source>
        <dbReference type="Pfam" id="PF00135"/>
    </source>
</evidence>
<feature type="region of interest" description="Disordered" evidence="5">
    <location>
        <begin position="453"/>
        <end position="489"/>
    </location>
</feature>
<keyword evidence="7" id="KW-1185">Reference proteome</keyword>
<evidence type="ECO:0000256" key="5">
    <source>
        <dbReference type="SAM" id="MobiDB-lite"/>
    </source>
</evidence>
<dbReference type="PANTHER" id="PTHR44590:SF4">
    <property type="entry name" value="CARBOXYLIC ESTER HYDROLASE"/>
    <property type="match status" value="1"/>
</dbReference>
<evidence type="ECO:0000313" key="8">
    <source>
        <dbReference type="WBParaSite" id="PTRK_0001078100.1"/>
    </source>
</evidence>
<dbReference type="SUPFAM" id="SSF53474">
    <property type="entry name" value="alpha/beta-Hydrolases"/>
    <property type="match status" value="1"/>
</dbReference>
<comment type="similarity">
    <text evidence="1 4">Belongs to the type-B carboxylesterase/lipase family.</text>
</comment>
<evidence type="ECO:0000256" key="4">
    <source>
        <dbReference type="RuleBase" id="RU361235"/>
    </source>
</evidence>
<protein>
    <recommendedName>
        <fullName evidence="4">Carboxylic ester hydrolase</fullName>
        <ecNumber evidence="4">3.1.1.-</ecNumber>
    </recommendedName>
</protein>
<keyword evidence="3 4" id="KW-0378">Hydrolase</keyword>
<evidence type="ECO:0000256" key="3">
    <source>
        <dbReference type="ARBA" id="ARBA00022801"/>
    </source>
</evidence>
<keyword evidence="2" id="KW-0719">Serine esterase</keyword>
<dbReference type="GO" id="GO:0052689">
    <property type="term" value="F:carboxylic ester hydrolase activity"/>
    <property type="evidence" value="ECO:0007669"/>
    <property type="project" value="UniProtKB-KW"/>
</dbReference>
<reference evidence="8" key="1">
    <citation type="submission" date="2017-02" db="UniProtKB">
        <authorList>
            <consortium name="WormBaseParasite"/>
        </authorList>
    </citation>
    <scope>IDENTIFICATION</scope>
</reference>
<dbReference type="Gene3D" id="3.40.50.1820">
    <property type="entry name" value="alpha/beta hydrolase"/>
    <property type="match status" value="1"/>
</dbReference>
<dbReference type="Proteomes" id="UP000038045">
    <property type="component" value="Unplaced"/>
</dbReference>
<evidence type="ECO:0000256" key="2">
    <source>
        <dbReference type="ARBA" id="ARBA00022487"/>
    </source>
</evidence>
<proteinExistence type="inferred from homology"/>
<dbReference type="InterPro" id="IPR019826">
    <property type="entry name" value="Carboxylesterase_B_AS"/>
</dbReference>
<dbReference type="ESTHER" id="parti-a0a0n4zqi4">
    <property type="family name" value="Carb_B_Nematoda"/>
</dbReference>
<evidence type="ECO:0000313" key="7">
    <source>
        <dbReference type="Proteomes" id="UP000038045"/>
    </source>
</evidence>
<dbReference type="WBParaSite" id="PTRK_0001078100.1">
    <property type="protein sequence ID" value="PTRK_0001078100.1"/>
    <property type="gene ID" value="PTRK_0001078100"/>
</dbReference>
<dbReference type="EC" id="3.1.1.-" evidence="4"/>
<dbReference type="STRING" id="131310.A0A0N4ZQI4"/>
<accession>A0A0N4ZQI4</accession>